<name>A0A6S6WLX3_9GAMM</name>
<dbReference type="RefSeq" id="WP_173919825.1">
    <property type="nucleotide sequence ID" value="NZ_CADCXY010000001.1"/>
</dbReference>
<dbReference type="InterPro" id="IPR036291">
    <property type="entry name" value="NAD(P)-bd_dom_sf"/>
</dbReference>
<dbReference type="PANTHER" id="PTHR43639">
    <property type="entry name" value="OXIDOREDUCTASE, SHORT-CHAIN DEHYDROGENASE/REDUCTASE FAMILY (AFU_ORTHOLOGUE AFUA_5G02870)"/>
    <property type="match status" value="1"/>
</dbReference>
<dbReference type="Proteomes" id="UP000481517">
    <property type="component" value="Unassembled WGS sequence"/>
</dbReference>
<proteinExistence type="inferred from homology"/>
<dbReference type="EC" id="1.5.1.-" evidence="4"/>
<evidence type="ECO:0000256" key="1">
    <source>
        <dbReference type="ARBA" id="ARBA00006484"/>
    </source>
</evidence>
<dbReference type="Pfam" id="PF00106">
    <property type="entry name" value="adh_short"/>
    <property type="match status" value="1"/>
</dbReference>
<gene>
    <name evidence="4" type="primary">folM</name>
    <name evidence="4" type="ORF">PSI9734_00832</name>
</gene>
<dbReference type="PRINTS" id="PR00080">
    <property type="entry name" value="SDRFAMILY"/>
</dbReference>
<dbReference type="AlphaFoldDB" id="A0A6S6WLX3"/>
<dbReference type="PRINTS" id="PR00081">
    <property type="entry name" value="GDHRDH"/>
</dbReference>
<dbReference type="PROSITE" id="PS00061">
    <property type="entry name" value="ADH_SHORT"/>
    <property type="match status" value="1"/>
</dbReference>
<accession>A0A6S6WLX3</accession>
<dbReference type="InterPro" id="IPR020904">
    <property type="entry name" value="Sc_DH/Rdtase_CS"/>
</dbReference>
<dbReference type="EMBL" id="CADCXY010000001">
    <property type="protein sequence ID" value="CAB0150279.1"/>
    <property type="molecule type" value="Genomic_DNA"/>
</dbReference>
<keyword evidence="2 4" id="KW-0560">Oxidoreductase</keyword>
<protein>
    <submittedName>
        <fullName evidence="4">Dihydromonapterin reductase</fullName>
        <ecNumber evidence="4">1.5.1.-</ecNumber>
    </submittedName>
</protein>
<evidence type="ECO:0000256" key="3">
    <source>
        <dbReference type="RuleBase" id="RU000363"/>
    </source>
</evidence>
<dbReference type="GO" id="GO:0016491">
    <property type="term" value="F:oxidoreductase activity"/>
    <property type="evidence" value="ECO:0007669"/>
    <property type="project" value="UniProtKB-KW"/>
</dbReference>
<dbReference type="CDD" id="cd05357">
    <property type="entry name" value="PR_SDR_c"/>
    <property type="match status" value="1"/>
</dbReference>
<dbReference type="SUPFAM" id="SSF51735">
    <property type="entry name" value="NAD(P)-binding Rossmann-fold domains"/>
    <property type="match status" value="1"/>
</dbReference>
<evidence type="ECO:0000256" key="2">
    <source>
        <dbReference type="ARBA" id="ARBA00023002"/>
    </source>
</evidence>
<comment type="similarity">
    <text evidence="1 3">Belongs to the short-chain dehydrogenases/reductases (SDR) family.</text>
</comment>
<dbReference type="Gene3D" id="3.40.50.720">
    <property type="entry name" value="NAD(P)-binding Rossmann-like Domain"/>
    <property type="match status" value="1"/>
</dbReference>
<evidence type="ECO:0000313" key="4">
    <source>
        <dbReference type="EMBL" id="CAB0150279.1"/>
    </source>
</evidence>
<keyword evidence="5" id="KW-1185">Reference proteome</keyword>
<evidence type="ECO:0000313" key="5">
    <source>
        <dbReference type="Proteomes" id="UP000481517"/>
    </source>
</evidence>
<reference evidence="4 5" key="1">
    <citation type="submission" date="2020-02" db="EMBL/GenBank/DDBJ databases">
        <authorList>
            <person name="Rodrigo-Torres L."/>
            <person name="Arahal R. D."/>
            <person name="Lucena T."/>
        </authorList>
    </citation>
    <scope>NUCLEOTIDE SEQUENCE [LARGE SCALE GENOMIC DNA]</scope>
    <source>
        <strain evidence="4 5">CECT 9734</strain>
    </source>
</reference>
<dbReference type="PANTHER" id="PTHR43639:SF1">
    <property type="entry name" value="SHORT-CHAIN DEHYDROGENASE_REDUCTASE FAMILY PROTEIN"/>
    <property type="match status" value="1"/>
</dbReference>
<dbReference type="InterPro" id="IPR002347">
    <property type="entry name" value="SDR_fam"/>
</dbReference>
<organism evidence="4 5">
    <name type="scientific">Pseudidiomarina piscicola</name>
    <dbReference type="NCBI Taxonomy" id="2614830"/>
    <lineage>
        <taxon>Bacteria</taxon>
        <taxon>Pseudomonadati</taxon>
        <taxon>Pseudomonadota</taxon>
        <taxon>Gammaproteobacteria</taxon>
        <taxon>Alteromonadales</taxon>
        <taxon>Idiomarinaceae</taxon>
        <taxon>Pseudidiomarina</taxon>
    </lineage>
</organism>
<sequence length="239" mass="26170">MTDSVKPVALITGAGRRFGFELAKALLEEGYRIFAHYNTSRDGIDELESRGAIGVQADLTNHQAVLALIATVKEQTNRLDLMVNNASVFVQNPAVDDDPKLLAAMFEVHVQAPYLLITQLREQLETSDNALVVNITDIYTDSPSTDYIAYCAAKAGLANLTLSFAKQLAPKVRVNGIQPGPILFLPEHDNEHKNSVLAQTPLKVEGGLQPMIQTVRFLRDNPFITGEFIKVDGGRALNL</sequence>